<accession>A0A7J8CHN8</accession>
<organism evidence="1 2">
    <name type="scientific">Rousettus aegyptiacus</name>
    <name type="common">Egyptian fruit bat</name>
    <name type="synonym">Pteropus aegyptiacus</name>
    <dbReference type="NCBI Taxonomy" id="9407"/>
    <lineage>
        <taxon>Eukaryota</taxon>
        <taxon>Metazoa</taxon>
        <taxon>Chordata</taxon>
        <taxon>Craniata</taxon>
        <taxon>Vertebrata</taxon>
        <taxon>Euteleostomi</taxon>
        <taxon>Mammalia</taxon>
        <taxon>Eutheria</taxon>
        <taxon>Laurasiatheria</taxon>
        <taxon>Chiroptera</taxon>
        <taxon>Yinpterochiroptera</taxon>
        <taxon>Pteropodoidea</taxon>
        <taxon>Pteropodidae</taxon>
        <taxon>Rousettinae</taxon>
        <taxon>Rousettus</taxon>
    </lineage>
</organism>
<dbReference type="Proteomes" id="UP000593571">
    <property type="component" value="Unassembled WGS sequence"/>
</dbReference>
<name>A0A7J8CHN8_ROUAE</name>
<protein>
    <submittedName>
        <fullName evidence="1">Uncharacterized protein</fullName>
    </submittedName>
</protein>
<comment type="caution">
    <text evidence="1">The sequence shown here is derived from an EMBL/GenBank/DDBJ whole genome shotgun (WGS) entry which is preliminary data.</text>
</comment>
<keyword evidence="2" id="KW-1185">Reference proteome</keyword>
<evidence type="ECO:0000313" key="2">
    <source>
        <dbReference type="Proteomes" id="UP000593571"/>
    </source>
</evidence>
<gene>
    <name evidence="1" type="ORF">HJG63_008944</name>
</gene>
<evidence type="ECO:0000313" key="1">
    <source>
        <dbReference type="EMBL" id="KAF6410380.1"/>
    </source>
</evidence>
<dbReference type="AlphaFoldDB" id="A0A7J8CHN8"/>
<proteinExistence type="predicted"/>
<dbReference type="EMBL" id="JACASE010000014">
    <property type="protein sequence ID" value="KAF6410380.1"/>
    <property type="molecule type" value="Genomic_DNA"/>
</dbReference>
<reference evidence="1 2" key="1">
    <citation type="journal article" date="2020" name="Nature">
        <title>Six reference-quality genomes reveal evolution of bat adaptations.</title>
        <authorList>
            <person name="Jebb D."/>
            <person name="Huang Z."/>
            <person name="Pippel M."/>
            <person name="Hughes G.M."/>
            <person name="Lavrichenko K."/>
            <person name="Devanna P."/>
            <person name="Winkler S."/>
            <person name="Jermiin L.S."/>
            <person name="Skirmuntt E.C."/>
            <person name="Katzourakis A."/>
            <person name="Burkitt-Gray L."/>
            <person name="Ray D.A."/>
            <person name="Sullivan K.A.M."/>
            <person name="Roscito J.G."/>
            <person name="Kirilenko B.M."/>
            <person name="Davalos L.M."/>
            <person name="Corthals A.P."/>
            <person name="Power M.L."/>
            <person name="Jones G."/>
            <person name="Ransome R.D."/>
            <person name="Dechmann D.K.N."/>
            <person name="Locatelli A.G."/>
            <person name="Puechmaille S.J."/>
            <person name="Fedrigo O."/>
            <person name="Jarvis E.D."/>
            <person name="Hiller M."/>
            <person name="Vernes S.C."/>
            <person name="Myers E.W."/>
            <person name="Teeling E.C."/>
        </authorList>
    </citation>
    <scope>NUCLEOTIDE SEQUENCE [LARGE SCALE GENOMIC DNA]</scope>
    <source>
        <strain evidence="1">MRouAeg1</strain>
        <tissue evidence="1">Muscle</tissue>
    </source>
</reference>
<sequence length="126" mass="13940">MVPLATGSPPSWIMVPLKIWFRKSCAASAVKSTRAGTHGALPALGCGRAQQPALFWLIHAHPWTPGWQSLLMPRQGSGRCRLSRGTSHHLLARSGAASRGRSDLLSTSGKWVLERRRTDHRFYLIF</sequence>